<gene>
    <name evidence="2" type="ORF">PS943_04397</name>
</gene>
<evidence type="ECO:0000256" key="1">
    <source>
        <dbReference type="SAM" id="Phobius"/>
    </source>
</evidence>
<keyword evidence="1" id="KW-1133">Transmembrane helix</keyword>
<keyword evidence="1" id="KW-0472">Membrane</keyword>
<dbReference type="RefSeq" id="WP_224789250.1">
    <property type="nucleotide sequence ID" value="NZ_CABVJH010000008.1"/>
</dbReference>
<dbReference type="InterPro" id="IPR036259">
    <property type="entry name" value="MFS_trans_sf"/>
</dbReference>
<feature type="transmembrane region" description="Helical" evidence="1">
    <location>
        <begin position="39"/>
        <end position="59"/>
    </location>
</feature>
<dbReference type="Proteomes" id="UP000325645">
    <property type="component" value="Unassembled WGS sequence"/>
</dbReference>
<reference evidence="2 3" key="1">
    <citation type="submission" date="2019-09" db="EMBL/GenBank/DDBJ databases">
        <authorList>
            <person name="Chandra G."/>
            <person name="Truman W A."/>
        </authorList>
    </citation>
    <scope>NUCLEOTIDE SEQUENCE [LARGE SCALE GENOMIC DNA]</scope>
    <source>
        <strain evidence="2">PS943</strain>
    </source>
</reference>
<dbReference type="AlphaFoldDB" id="A0A5E7WL24"/>
<evidence type="ECO:0000313" key="3">
    <source>
        <dbReference type="Proteomes" id="UP000325645"/>
    </source>
</evidence>
<dbReference type="EMBL" id="CABVJH010000008">
    <property type="protein sequence ID" value="VVQ35541.1"/>
    <property type="molecule type" value="Genomic_DNA"/>
</dbReference>
<dbReference type="SUPFAM" id="SSF103473">
    <property type="entry name" value="MFS general substrate transporter"/>
    <property type="match status" value="1"/>
</dbReference>
<feature type="transmembrane region" description="Helical" evidence="1">
    <location>
        <begin position="9"/>
        <end position="33"/>
    </location>
</feature>
<accession>A0A5E7WL24</accession>
<keyword evidence="1" id="KW-0812">Transmembrane</keyword>
<organism evidence="2 3">
    <name type="scientific">Pseudomonas fluorescens</name>
    <dbReference type="NCBI Taxonomy" id="294"/>
    <lineage>
        <taxon>Bacteria</taxon>
        <taxon>Pseudomonadati</taxon>
        <taxon>Pseudomonadota</taxon>
        <taxon>Gammaproteobacteria</taxon>
        <taxon>Pseudomonadales</taxon>
        <taxon>Pseudomonadaceae</taxon>
        <taxon>Pseudomonas</taxon>
    </lineage>
</organism>
<evidence type="ECO:0000313" key="2">
    <source>
        <dbReference type="EMBL" id="VVQ35541.1"/>
    </source>
</evidence>
<dbReference type="Gene3D" id="1.20.1250.20">
    <property type="entry name" value="MFS general substrate transporter like domains"/>
    <property type="match status" value="1"/>
</dbReference>
<name>A0A5E7WL24_PSEFL</name>
<protein>
    <submittedName>
        <fullName evidence="2">Uncharacterized protein</fullName>
    </submittedName>
</protein>
<proteinExistence type="predicted"/>
<sequence>MLYKIVPRLLANLGLVKSNVLSAALTVVALVGMTLTSQLAMLFALNFMLGIGLILRWIACDTWIVSVASKNERGRAIGIRLKLPTLVPA</sequence>